<reference evidence="4" key="1">
    <citation type="submission" date="2020-09" db="EMBL/GenBank/DDBJ databases">
        <title>A novel bacterium of genus Paenibacillus, isolated from South China Sea.</title>
        <authorList>
            <person name="Huang H."/>
            <person name="Mo K."/>
            <person name="Hu Y."/>
        </authorList>
    </citation>
    <scope>NUCLEOTIDE SEQUENCE</scope>
    <source>
        <strain evidence="4">IB182496</strain>
    </source>
</reference>
<name>A0A927GRY2_9BACL</name>
<dbReference type="InterPro" id="IPR004995">
    <property type="entry name" value="Spore_Ger"/>
</dbReference>
<dbReference type="PIRSF" id="PIRSF005690">
    <property type="entry name" value="GerBA"/>
    <property type="match status" value="1"/>
</dbReference>
<dbReference type="RefSeq" id="WP_190918305.1">
    <property type="nucleotide sequence ID" value="NZ_JACXIZ010000021.1"/>
</dbReference>
<dbReference type="GO" id="GO:0016020">
    <property type="term" value="C:membrane"/>
    <property type="evidence" value="ECO:0007669"/>
    <property type="project" value="InterPro"/>
</dbReference>
<feature type="transmembrane region" description="Helical" evidence="3">
    <location>
        <begin position="443"/>
        <end position="464"/>
    </location>
</feature>
<organism evidence="4 5">
    <name type="scientific">Paenibacillus sabuli</name>
    <dbReference type="NCBI Taxonomy" id="2772509"/>
    <lineage>
        <taxon>Bacteria</taxon>
        <taxon>Bacillati</taxon>
        <taxon>Bacillota</taxon>
        <taxon>Bacilli</taxon>
        <taxon>Bacillales</taxon>
        <taxon>Paenibacillaceae</taxon>
        <taxon>Paenibacillus</taxon>
    </lineage>
</organism>
<proteinExistence type="inferred from homology"/>
<dbReference type="PANTHER" id="PTHR22550">
    <property type="entry name" value="SPORE GERMINATION PROTEIN"/>
    <property type="match status" value="1"/>
</dbReference>
<evidence type="ECO:0000256" key="2">
    <source>
        <dbReference type="ARBA" id="ARBA00023136"/>
    </source>
</evidence>
<comment type="caution">
    <text evidence="4">The sequence shown here is derived from an EMBL/GenBank/DDBJ whole genome shotgun (WGS) entry which is preliminary data.</text>
</comment>
<keyword evidence="3" id="KW-0812">Transmembrane</keyword>
<keyword evidence="2 3" id="KW-0472">Membrane</keyword>
<evidence type="ECO:0000313" key="4">
    <source>
        <dbReference type="EMBL" id="MBD2846134.1"/>
    </source>
</evidence>
<dbReference type="EMBL" id="JACXIZ010000021">
    <property type="protein sequence ID" value="MBD2846134.1"/>
    <property type="molecule type" value="Genomic_DNA"/>
</dbReference>
<gene>
    <name evidence="4" type="ORF">IDH44_13090</name>
</gene>
<feature type="transmembrane region" description="Helical" evidence="3">
    <location>
        <begin position="329"/>
        <end position="347"/>
    </location>
</feature>
<comment type="similarity">
    <text evidence="1">Belongs to the GerABKA family.</text>
</comment>
<feature type="transmembrane region" description="Helical" evidence="3">
    <location>
        <begin position="290"/>
        <end position="309"/>
    </location>
</feature>
<dbReference type="Proteomes" id="UP000621560">
    <property type="component" value="Unassembled WGS sequence"/>
</dbReference>
<feature type="transmembrane region" description="Helical" evidence="3">
    <location>
        <begin position="383"/>
        <end position="400"/>
    </location>
</feature>
<accession>A0A927GRY2</accession>
<feature type="transmembrane region" description="Helical" evidence="3">
    <location>
        <begin position="248"/>
        <end position="269"/>
    </location>
</feature>
<keyword evidence="3" id="KW-1133">Transmembrane helix</keyword>
<dbReference type="Pfam" id="PF03323">
    <property type="entry name" value="GerA"/>
    <property type="match status" value="1"/>
</dbReference>
<dbReference type="AlphaFoldDB" id="A0A927GRY2"/>
<dbReference type="GO" id="GO:0009847">
    <property type="term" value="P:spore germination"/>
    <property type="evidence" value="ECO:0007669"/>
    <property type="project" value="InterPro"/>
</dbReference>
<evidence type="ECO:0000313" key="5">
    <source>
        <dbReference type="Proteomes" id="UP000621560"/>
    </source>
</evidence>
<evidence type="ECO:0000256" key="3">
    <source>
        <dbReference type="SAM" id="Phobius"/>
    </source>
</evidence>
<feature type="transmembrane region" description="Helical" evidence="3">
    <location>
        <begin position="412"/>
        <end position="437"/>
    </location>
</feature>
<protein>
    <submittedName>
        <fullName evidence="4">Spore germination protein</fullName>
    </submittedName>
</protein>
<keyword evidence="5" id="KW-1185">Reference proteome</keyword>
<sequence>MNAHTGEKPVQWTEEGLTRAFSGCGDVTFYAAYYGDATQEKVLLVYSEGLCRTNEIGRTVLPELERTYAEKGGFFGSKGAFSGRLPLKPAAPDFDRLAANVFNGELLLLFEHRQRICVLNIDDKPSRSPMDSNTEISIKGPRDCFVEDLMINIALIRKRFRNTSLQVEFDTAGRRSHTRIGLLYVRDITSPVLLEELRRRLSRIDTDSIYSTAHLEELLTASKFKIMPMMDFTGRPDYAVNSLLAGRAVLIVDGLPMVLIAPAGISLILKSPEDAHFNYVYVSFARIIRALCFFLSIFLPAIWVALVAFHQDQIPFRLLATISITRIGLPFSAAMEMFLLLTLLEIFREAGIRLPNSIGQTLTSIGGLIIGDAAIRAGLVSPSVVVVGAITAVSGVTLVNQTISTQVSIFRLFFFFMAALLGMYGVILGMVLLLGYMGSLQSFGMSYFAPFAPFKANGALLSFLRAPWSYMVKRPSDTHPIDGDRRKEEGE</sequence>
<dbReference type="InterPro" id="IPR050768">
    <property type="entry name" value="UPF0353/GerABKA_families"/>
</dbReference>
<dbReference type="PANTHER" id="PTHR22550:SF5">
    <property type="entry name" value="LEUCINE ZIPPER PROTEIN 4"/>
    <property type="match status" value="1"/>
</dbReference>
<evidence type="ECO:0000256" key="1">
    <source>
        <dbReference type="ARBA" id="ARBA00005278"/>
    </source>
</evidence>